<dbReference type="EMBL" id="AZDZ01000022">
    <property type="protein sequence ID" value="KRK78668.1"/>
    <property type="molecule type" value="Genomic_DNA"/>
</dbReference>
<name>A0A0R1K5L5_9LACO</name>
<evidence type="ECO:0000313" key="1">
    <source>
        <dbReference type="EMBL" id="KRK78668.1"/>
    </source>
</evidence>
<dbReference type="Gene3D" id="3.30.1240.10">
    <property type="match status" value="1"/>
</dbReference>
<dbReference type="InterPro" id="IPR036412">
    <property type="entry name" value="HAD-like_sf"/>
</dbReference>
<dbReference type="OrthoDB" id="9814970at2"/>
<accession>A0A0R1K5L5</accession>
<keyword evidence="1" id="KW-0378">Hydrolase</keyword>
<dbReference type="RefSeq" id="WP_025023975.1">
    <property type="nucleotide sequence ID" value="NZ_AZDZ01000022.1"/>
</dbReference>
<dbReference type="GO" id="GO:0000287">
    <property type="term" value="F:magnesium ion binding"/>
    <property type="evidence" value="ECO:0007669"/>
    <property type="project" value="TreeGrafter"/>
</dbReference>
<dbReference type="InterPro" id="IPR006379">
    <property type="entry name" value="HAD-SF_hydro_IIB"/>
</dbReference>
<dbReference type="PATRIC" id="fig|1423775.4.peg.2488"/>
<dbReference type="SFLD" id="SFLDG01140">
    <property type="entry name" value="C2.B:_Phosphomannomutase_and_P"/>
    <property type="match status" value="1"/>
</dbReference>
<dbReference type="AlphaFoldDB" id="A0A0R1K5L5"/>
<protein>
    <submittedName>
        <fullName evidence="1">HAD superfamily hydrolase</fullName>
    </submittedName>
</protein>
<dbReference type="PANTHER" id="PTHR10000">
    <property type="entry name" value="PHOSPHOSERINE PHOSPHATASE"/>
    <property type="match status" value="1"/>
</dbReference>
<dbReference type="GO" id="GO:0005829">
    <property type="term" value="C:cytosol"/>
    <property type="evidence" value="ECO:0007669"/>
    <property type="project" value="TreeGrafter"/>
</dbReference>
<dbReference type="SFLD" id="SFLDG01144">
    <property type="entry name" value="C2.B.4:_PGP_Like"/>
    <property type="match status" value="1"/>
</dbReference>
<dbReference type="GO" id="GO:0016791">
    <property type="term" value="F:phosphatase activity"/>
    <property type="evidence" value="ECO:0007669"/>
    <property type="project" value="UniProtKB-ARBA"/>
</dbReference>
<dbReference type="Pfam" id="PF08282">
    <property type="entry name" value="Hydrolase_3"/>
    <property type="match status" value="1"/>
</dbReference>
<dbReference type="CDD" id="cd07518">
    <property type="entry name" value="HAD_YbiV-Like"/>
    <property type="match status" value="1"/>
</dbReference>
<dbReference type="PROSITE" id="PS01229">
    <property type="entry name" value="COF_2"/>
    <property type="match status" value="1"/>
</dbReference>
<dbReference type="SFLD" id="SFLDS00003">
    <property type="entry name" value="Haloacid_Dehalogenase"/>
    <property type="match status" value="1"/>
</dbReference>
<dbReference type="InterPro" id="IPR023214">
    <property type="entry name" value="HAD_sf"/>
</dbReference>
<dbReference type="NCBIfam" id="TIGR00099">
    <property type="entry name" value="Cof-subfamily"/>
    <property type="match status" value="1"/>
</dbReference>
<proteinExistence type="predicted"/>
<dbReference type="Gene3D" id="3.40.50.1000">
    <property type="entry name" value="HAD superfamily/HAD-like"/>
    <property type="match status" value="1"/>
</dbReference>
<dbReference type="NCBIfam" id="TIGR01484">
    <property type="entry name" value="HAD-SF-IIB"/>
    <property type="match status" value="1"/>
</dbReference>
<keyword evidence="2" id="KW-1185">Reference proteome</keyword>
<dbReference type="InterPro" id="IPR000150">
    <property type="entry name" value="Cof"/>
</dbReference>
<sequence>MTKLKLVATDMDGTFLNSQSNYGAESFAKVHQLMDQNDVRFVVASGNQYYQLRSFFEEYPETIYVSENGALITYQDEEYWSSSFDEDSYLKVIDLAEQIPDLELVVCGKNSAYVLKSISDELFEDINHYYFKLKRVSDFREVDDEVLKFASNCPDDVTEKLVDELTVGLSGVATPVSSGHGSIDIIKPGVNKATGLNKLSDILHIKPEEMCAFGDGGNDIEMLDYVGDGVAMNNATDDVKEIADHVTKSNDNNGVINYVQRLLNKEG</sequence>
<comment type="caution">
    <text evidence="1">The sequence shown here is derived from an EMBL/GenBank/DDBJ whole genome shotgun (WGS) entry which is preliminary data.</text>
</comment>
<dbReference type="SUPFAM" id="SSF56784">
    <property type="entry name" value="HAD-like"/>
    <property type="match status" value="1"/>
</dbReference>
<gene>
    <name evidence="1" type="ORF">FD03_GL002445</name>
</gene>
<organism evidence="1 2">
    <name type="scientific">Companilactobacillus nodensis DSM 19682 = JCM 14932 = NBRC 107160</name>
    <dbReference type="NCBI Taxonomy" id="1423775"/>
    <lineage>
        <taxon>Bacteria</taxon>
        <taxon>Bacillati</taxon>
        <taxon>Bacillota</taxon>
        <taxon>Bacilli</taxon>
        <taxon>Lactobacillales</taxon>
        <taxon>Lactobacillaceae</taxon>
        <taxon>Companilactobacillus</taxon>
    </lineage>
</organism>
<dbReference type="eggNOG" id="COG0561">
    <property type="taxonomic scope" value="Bacteria"/>
</dbReference>
<reference evidence="1 2" key="1">
    <citation type="journal article" date="2015" name="Genome Announc.">
        <title>Expanding the biotechnology potential of lactobacilli through comparative genomics of 213 strains and associated genera.</title>
        <authorList>
            <person name="Sun Z."/>
            <person name="Harris H.M."/>
            <person name="McCann A."/>
            <person name="Guo C."/>
            <person name="Argimon S."/>
            <person name="Zhang W."/>
            <person name="Yang X."/>
            <person name="Jeffery I.B."/>
            <person name="Cooney J.C."/>
            <person name="Kagawa T.F."/>
            <person name="Liu W."/>
            <person name="Song Y."/>
            <person name="Salvetti E."/>
            <person name="Wrobel A."/>
            <person name="Rasinkangas P."/>
            <person name="Parkhill J."/>
            <person name="Rea M.C."/>
            <person name="O'Sullivan O."/>
            <person name="Ritari J."/>
            <person name="Douillard F.P."/>
            <person name="Paul Ross R."/>
            <person name="Yang R."/>
            <person name="Briner A.E."/>
            <person name="Felis G.E."/>
            <person name="de Vos W.M."/>
            <person name="Barrangou R."/>
            <person name="Klaenhammer T.R."/>
            <person name="Caufield P.W."/>
            <person name="Cui Y."/>
            <person name="Zhang H."/>
            <person name="O'Toole P.W."/>
        </authorList>
    </citation>
    <scope>NUCLEOTIDE SEQUENCE [LARGE SCALE GENOMIC DNA]</scope>
    <source>
        <strain evidence="1 2">DSM 19682</strain>
    </source>
</reference>
<dbReference type="Proteomes" id="UP000051248">
    <property type="component" value="Unassembled WGS sequence"/>
</dbReference>
<dbReference type="PANTHER" id="PTHR10000:SF53">
    <property type="entry name" value="5-AMINO-6-(5-PHOSPHO-D-RIBITYLAMINO)URACIL PHOSPHATASE YBJI-RELATED"/>
    <property type="match status" value="1"/>
</dbReference>
<evidence type="ECO:0000313" key="2">
    <source>
        <dbReference type="Proteomes" id="UP000051248"/>
    </source>
</evidence>
<dbReference type="STRING" id="1423775.FD03_GL002445"/>